<keyword evidence="6" id="KW-1185">Reference proteome</keyword>
<keyword evidence="2" id="KW-0808">Transferase</keyword>
<dbReference type="InterPro" id="IPR015353">
    <property type="entry name" value="Rubisco_LSMT_subst-bd"/>
</dbReference>
<dbReference type="InterPro" id="IPR046341">
    <property type="entry name" value="SET_dom_sf"/>
</dbReference>
<dbReference type="InterPro" id="IPR050600">
    <property type="entry name" value="SETD3_SETD6_MTase"/>
</dbReference>
<feature type="domain" description="Rubisco LSMT substrate-binding" evidence="4">
    <location>
        <begin position="312"/>
        <end position="457"/>
    </location>
</feature>
<dbReference type="PANTHER" id="PTHR13271">
    <property type="entry name" value="UNCHARACTERIZED PUTATIVE METHYLTRANSFERASE"/>
    <property type="match status" value="1"/>
</dbReference>
<dbReference type="Pfam" id="PF09273">
    <property type="entry name" value="Rubis-subs-bind"/>
    <property type="match status" value="1"/>
</dbReference>
<dbReference type="EMBL" id="BQNB010012563">
    <property type="protein sequence ID" value="GJT05142.1"/>
    <property type="molecule type" value="Genomic_DNA"/>
</dbReference>
<keyword evidence="1" id="KW-0489">Methyltransferase</keyword>
<dbReference type="Gene3D" id="3.90.1420.10">
    <property type="entry name" value="Rubisco LSMT, substrate-binding domain"/>
    <property type="match status" value="1"/>
</dbReference>
<dbReference type="SUPFAM" id="SSF82199">
    <property type="entry name" value="SET domain"/>
    <property type="match status" value="1"/>
</dbReference>
<comment type="caution">
    <text evidence="5">The sequence shown here is derived from an EMBL/GenBank/DDBJ whole genome shotgun (WGS) entry which is preliminary data.</text>
</comment>
<dbReference type="Gene3D" id="3.90.1410.10">
    <property type="entry name" value="set domain protein methyltransferase, domain 1"/>
    <property type="match status" value="1"/>
</dbReference>
<evidence type="ECO:0000313" key="6">
    <source>
        <dbReference type="Proteomes" id="UP001151760"/>
    </source>
</evidence>
<accession>A0ABQ5AU88</accession>
<keyword evidence="3" id="KW-0949">S-adenosyl-L-methionine</keyword>
<evidence type="ECO:0000256" key="2">
    <source>
        <dbReference type="ARBA" id="ARBA00022679"/>
    </source>
</evidence>
<protein>
    <submittedName>
        <fullName evidence="5">SET domain-containing protein</fullName>
    </submittedName>
</protein>
<evidence type="ECO:0000256" key="3">
    <source>
        <dbReference type="ARBA" id="ARBA00022691"/>
    </source>
</evidence>
<evidence type="ECO:0000259" key="4">
    <source>
        <dbReference type="Pfam" id="PF09273"/>
    </source>
</evidence>
<evidence type="ECO:0000313" key="5">
    <source>
        <dbReference type="EMBL" id="GJT05142.1"/>
    </source>
</evidence>
<organism evidence="5 6">
    <name type="scientific">Tanacetum coccineum</name>
    <dbReference type="NCBI Taxonomy" id="301880"/>
    <lineage>
        <taxon>Eukaryota</taxon>
        <taxon>Viridiplantae</taxon>
        <taxon>Streptophyta</taxon>
        <taxon>Embryophyta</taxon>
        <taxon>Tracheophyta</taxon>
        <taxon>Spermatophyta</taxon>
        <taxon>Magnoliopsida</taxon>
        <taxon>eudicotyledons</taxon>
        <taxon>Gunneridae</taxon>
        <taxon>Pentapetalae</taxon>
        <taxon>asterids</taxon>
        <taxon>campanulids</taxon>
        <taxon>Asterales</taxon>
        <taxon>Asteraceae</taxon>
        <taxon>Asteroideae</taxon>
        <taxon>Anthemideae</taxon>
        <taxon>Anthemidinae</taxon>
        <taxon>Tanacetum</taxon>
    </lineage>
</organism>
<evidence type="ECO:0000256" key="1">
    <source>
        <dbReference type="ARBA" id="ARBA00022603"/>
    </source>
</evidence>
<gene>
    <name evidence="5" type="ORF">Tco_0839604</name>
</gene>
<proteinExistence type="predicted"/>
<sequence>MSTSSQKHQVPHSVDEEECSHLLPWLRRKAGAEISSHLTIGKSVYGRSLFASKPIQAGDCILKIPRSAHLTADSLHPSVSSLLGEGFADDVKLALVVLQHQKLGQASEWAPYISCLPRVEEMHSTMLWSDEELEMIKTSLLYDATLERKAHIEKIYLSIKHVLDRFPEYFEDVTLDKFKHAYNLEYWSNLELGVTEGVVQWSDLACCNYFKPAFLTSASALVTKCNRLMLAFTSMFKAVALAKFTAVDSNSSVTHTLDDFEQQFIAGKNYAPGDEVFIRYLDVSNFELLLQYGFMIPFSEYDTVLVEITVPQHDHLRALKLDLLYRHSIQGRMGFKKPNSCRNYFILENDNSSEGWGISIPLRAFARVLCCTSPQELQQLVMEATEDDGHLARYPLKNKEREMEAHRFLHLRFDDMIENHRAALESLTRAASPTLSGKCARRMQLARDLLTSDLQILRSATAWLKNYSETLKV</sequence>
<dbReference type="InterPro" id="IPR036464">
    <property type="entry name" value="Rubisco_LSMT_subst-bd_sf"/>
</dbReference>
<reference evidence="5" key="1">
    <citation type="journal article" date="2022" name="Int. J. Mol. Sci.">
        <title>Draft Genome of Tanacetum Coccineum: Genomic Comparison of Closely Related Tanacetum-Family Plants.</title>
        <authorList>
            <person name="Yamashiro T."/>
            <person name="Shiraishi A."/>
            <person name="Nakayama K."/>
            <person name="Satake H."/>
        </authorList>
    </citation>
    <scope>NUCLEOTIDE SEQUENCE</scope>
</reference>
<name>A0ABQ5AU88_9ASTR</name>
<dbReference type="PANTHER" id="PTHR13271:SF134">
    <property type="entry name" value="OS01G0976450 PROTEIN"/>
    <property type="match status" value="1"/>
</dbReference>
<reference evidence="5" key="2">
    <citation type="submission" date="2022-01" db="EMBL/GenBank/DDBJ databases">
        <authorList>
            <person name="Yamashiro T."/>
            <person name="Shiraishi A."/>
            <person name="Satake H."/>
            <person name="Nakayama K."/>
        </authorList>
    </citation>
    <scope>NUCLEOTIDE SEQUENCE</scope>
</reference>
<dbReference type="Proteomes" id="UP001151760">
    <property type="component" value="Unassembled WGS sequence"/>
</dbReference>